<evidence type="ECO:0000256" key="1">
    <source>
        <dbReference type="ARBA" id="ARBA00022553"/>
    </source>
</evidence>
<protein>
    <recommendedName>
        <fullName evidence="3">CS domain-containing protein</fullName>
    </recommendedName>
</protein>
<feature type="domain" description="CS" evidence="3">
    <location>
        <begin position="131"/>
        <end position="219"/>
    </location>
</feature>
<evidence type="ECO:0000256" key="2">
    <source>
        <dbReference type="SAM" id="MobiDB-lite"/>
    </source>
</evidence>
<dbReference type="SUPFAM" id="SSF49764">
    <property type="entry name" value="HSP20-like chaperones"/>
    <property type="match status" value="1"/>
</dbReference>
<dbReference type="PANTHER" id="PTHR12356:SF17">
    <property type="entry name" value="CS DOMAIN-CONTAINING PROTEIN"/>
    <property type="match status" value="1"/>
</dbReference>
<dbReference type="Pfam" id="PF04969">
    <property type="entry name" value="CS"/>
    <property type="match status" value="1"/>
</dbReference>
<name>A0A6A4YWY2_APHAT</name>
<dbReference type="InterPro" id="IPR037898">
    <property type="entry name" value="NudC_fam"/>
</dbReference>
<reference evidence="4 5" key="1">
    <citation type="submission" date="2019-06" db="EMBL/GenBank/DDBJ databases">
        <title>Genomics analysis of Aphanomyces spp. identifies a new class of oomycete effector associated with host adaptation.</title>
        <authorList>
            <person name="Gaulin E."/>
        </authorList>
    </citation>
    <scope>NUCLEOTIDE SEQUENCE [LARGE SCALE GENOMIC DNA]</scope>
    <source>
        <strain evidence="4 5">E</strain>
    </source>
</reference>
<dbReference type="Pfam" id="PF14050">
    <property type="entry name" value="Nudc_N"/>
    <property type="match status" value="1"/>
</dbReference>
<dbReference type="GO" id="GO:0006457">
    <property type="term" value="P:protein folding"/>
    <property type="evidence" value="ECO:0007669"/>
    <property type="project" value="TreeGrafter"/>
</dbReference>
<dbReference type="AlphaFoldDB" id="A0A6A4YWY2"/>
<keyword evidence="1" id="KW-0597">Phosphoprotein</keyword>
<accession>A0A6A4YWY2</accession>
<feature type="compositionally biased region" description="Polar residues" evidence="2">
    <location>
        <begin position="261"/>
        <end position="280"/>
    </location>
</feature>
<dbReference type="GO" id="GO:0005737">
    <property type="term" value="C:cytoplasm"/>
    <property type="evidence" value="ECO:0007669"/>
    <property type="project" value="TreeGrafter"/>
</dbReference>
<dbReference type="PANTHER" id="PTHR12356">
    <property type="entry name" value="NUCLEAR MOVEMENT PROTEIN NUDC"/>
    <property type="match status" value="1"/>
</dbReference>
<dbReference type="Proteomes" id="UP000469452">
    <property type="component" value="Unassembled WGS sequence"/>
</dbReference>
<sequence length="280" mass="30337">MTKYDALFMGVAQQEGSIAGVLNAFFDFLHRNTDFYVVSDNPQRKMGFAPGQAQALVCSYSVVTLMFFPVKPLEGVAPSSSSHQRPVAAPPAPTAAPAVSTSVTAKPIPKNIQPATTPEGKQSTFPVGNGGSTATYTWTQSLRDVTVHVDVPVGTKSKDVTVTFTHTSVSAGLKGQPPLLHGSFPYKIKLEDTVWSLDSSKVLLLSIEKTTETWWKSVVEGDAEIDTSQVDSTQRIDDYDPETQGAIRKIMHEQRHGPRQPITSGDNQPTMSFPTSLDLE</sequence>
<comment type="caution">
    <text evidence="4">The sequence shown here is derived from an EMBL/GenBank/DDBJ whole genome shotgun (WGS) entry which is preliminary data.</text>
</comment>
<feature type="region of interest" description="Disordered" evidence="2">
    <location>
        <begin position="78"/>
        <end position="102"/>
    </location>
</feature>
<dbReference type="InterPro" id="IPR007052">
    <property type="entry name" value="CS_dom"/>
</dbReference>
<evidence type="ECO:0000313" key="4">
    <source>
        <dbReference type="EMBL" id="KAF0703858.1"/>
    </source>
</evidence>
<dbReference type="Gene3D" id="2.60.40.790">
    <property type="match status" value="1"/>
</dbReference>
<dbReference type="VEuPathDB" id="FungiDB:H257_18296"/>
<dbReference type="PROSITE" id="PS51203">
    <property type="entry name" value="CS"/>
    <property type="match status" value="1"/>
</dbReference>
<dbReference type="InterPro" id="IPR025934">
    <property type="entry name" value="NudC_N_dom"/>
</dbReference>
<dbReference type="EMBL" id="VJMI01020595">
    <property type="protein sequence ID" value="KAF0703858.1"/>
    <property type="molecule type" value="Genomic_DNA"/>
</dbReference>
<organism evidence="4 5">
    <name type="scientific">Aphanomyces astaci</name>
    <name type="common">Crayfish plague agent</name>
    <dbReference type="NCBI Taxonomy" id="112090"/>
    <lineage>
        <taxon>Eukaryota</taxon>
        <taxon>Sar</taxon>
        <taxon>Stramenopiles</taxon>
        <taxon>Oomycota</taxon>
        <taxon>Saprolegniomycetes</taxon>
        <taxon>Saprolegniales</taxon>
        <taxon>Verrucalvaceae</taxon>
        <taxon>Aphanomyces</taxon>
    </lineage>
</organism>
<evidence type="ECO:0000313" key="5">
    <source>
        <dbReference type="Proteomes" id="UP000469452"/>
    </source>
</evidence>
<dbReference type="CDD" id="cd06467">
    <property type="entry name" value="p23_NUDC_like"/>
    <property type="match status" value="1"/>
</dbReference>
<dbReference type="GO" id="GO:0051082">
    <property type="term" value="F:unfolded protein binding"/>
    <property type="evidence" value="ECO:0007669"/>
    <property type="project" value="TreeGrafter"/>
</dbReference>
<gene>
    <name evidence="4" type="ORF">AaE_015215</name>
</gene>
<dbReference type="InterPro" id="IPR008978">
    <property type="entry name" value="HSP20-like_chaperone"/>
</dbReference>
<evidence type="ECO:0000259" key="3">
    <source>
        <dbReference type="PROSITE" id="PS51203"/>
    </source>
</evidence>
<proteinExistence type="predicted"/>
<feature type="region of interest" description="Disordered" evidence="2">
    <location>
        <begin position="251"/>
        <end position="280"/>
    </location>
</feature>